<accession>A0A816XIB1</accession>
<evidence type="ECO:0000256" key="1">
    <source>
        <dbReference type="SAM" id="MobiDB-lite"/>
    </source>
</evidence>
<dbReference type="EMBL" id="CAJOBG010008258">
    <property type="protein sequence ID" value="CAF4239152.1"/>
    <property type="molecule type" value="Genomic_DNA"/>
</dbReference>
<organism evidence="2 4">
    <name type="scientific">Rotaria magnacalcarata</name>
    <dbReference type="NCBI Taxonomy" id="392030"/>
    <lineage>
        <taxon>Eukaryota</taxon>
        <taxon>Metazoa</taxon>
        <taxon>Spiralia</taxon>
        <taxon>Gnathifera</taxon>
        <taxon>Rotifera</taxon>
        <taxon>Eurotatoria</taxon>
        <taxon>Bdelloidea</taxon>
        <taxon>Philodinida</taxon>
        <taxon>Philodinidae</taxon>
        <taxon>Rotaria</taxon>
    </lineage>
</organism>
<dbReference type="Proteomes" id="UP000663856">
    <property type="component" value="Unassembled WGS sequence"/>
</dbReference>
<comment type="caution">
    <text evidence="2">The sequence shown here is derived from an EMBL/GenBank/DDBJ whole genome shotgun (WGS) entry which is preliminary data.</text>
</comment>
<evidence type="ECO:0000313" key="3">
    <source>
        <dbReference type="EMBL" id="CAF4239152.1"/>
    </source>
</evidence>
<reference evidence="2" key="1">
    <citation type="submission" date="2021-02" db="EMBL/GenBank/DDBJ databases">
        <authorList>
            <person name="Nowell W R."/>
        </authorList>
    </citation>
    <scope>NUCLEOTIDE SEQUENCE</scope>
</reference>
<feature type="region of interest" description="Disordered" evidence="1">
    <location>
        <begin position="57"/>
        <end position="78"/>
    </location>
</feature>
<name>A0A816XIB1_9BILA</name>
<evidence type="ECO:0000313" key="2">
    <source>
        <dbReference type="EMBL" id="CAF2147410.1"/>
    </source>
</evidence>
<evidence type="ECO:0000313" key="5">
    <source>
        <dbReference type="Proteomes" id="UP000663866"/>
    </source>
</evidence>
<dbReference type="Proteomes" id="UP000663866">
    <property type="component" value="Unassembled WGS sequence"/>
</dbReference>
<dbReference type="AlphaFoldDB" id="A0A816XIB1"/>
<keyword evidence="5" id="KW-1185">Reference proteome</keyword>
<gene>
    <name evidence="3" type="ORF">OVN521_LOCUS28413</name>
    <name evidence="2" type="ORF">WKI299_LOCUS29574</name>
</gene>
<proteinExistence type="predicted"/>
<sequence length="98" mass="10805">MLFNNGTVTSIYCLSSRMLAHHSFDFLGKDSVPSKFLEQSLGAVSHFDDSTWMVWSKPTSSPASTNDTSTSRKSSNNQVLLQKVNGSVADLLQEFNTQ</sequence>
<protein>
    <submittedName>
        <fullName evidence="2">Uncharacterized protein</fullName>
    </submittedName>
</protein>
<evidence type="ECO:0000313" key="4">
    <source>
        <dbReference type="Proteomes" id="UP000663856"/>
    </source>
</evidence>
<dbReference type="EMBL" id="CAJNRF010013312">
    <property type="protein sequence ID" value="CAF2147410.1"/>
    <property type="molecule type" value="Genomic_DNA"/>
</dbReference>